<evidence type="ECO:0000256" key="1">
    <source>
        <dbReference type="HAMAP-Rule" id="MF_02216"/>
    </source>
</evidence>
<feature type="region of interest" description="Disordered" evidence="2">
    <location>
        <begin position="80"/>
        <end position="101"/>
    </location>
</feature>
<comment type="similarity">
    <text evidence="1">Belongs to the UbiK family.</text>
</comment>
<proteinExistence type="inferred from homology"/>
<dbReference type="PANTHER" id="PTHR38040">
    <property type="entry name" value="UBIQUINONE BIOSYNTHESIS ACCESSORY FACTOR UBIK"/>
    <property type="match status" value="1"/>
</dbReference>
<evidence type="ECO:0000313" key="3">
    <source>
        <dbReference type="EMBL" id="WDE11714.1"/>
    </source>
</evidence>
<gene>
    <name evidence="1" type="primary">ubiK</name>
    <name evidence="3" type="ORF">H3N35_26560</name>
</gene>
<protein>
    <recommendedName>
        <fullName evidence="1">Ubiquinone biosynthesis accessory factor UbiK</fullName>
    </recommendedName>
</protein>
<dbReference type="NCBIfam" id="NF047835">
    <property type="entry name" value="UbiqAccUbiK"/>
    <property type="match status" value="1"/>
</dbReference>
<dbReference type="Proteomes" id="UP001215231">
    <property type="component" value="Chromosome"/>
</dbReference>
<reference evidence="3 4" key="1">
    <citation type="journal article" date="2022" name="Mar. Drugs">
        <title>Bioassay-Guided Fractionation Leads to the Detection of Cholic Acid Generated by the Rare Thalassomonas sp.</title>
        <authorList>
            <person name="Pheiffer F."/>
            <person name="Schneider Y.K."/>
            <person name="Hansen E.H."/>
            <person name="Andersen J.H."/>
            <person name="Isaksson J."/>
            <person name="Busche T."/>
            <person name="R C."/>
            <person name="Kalinowski J."/>
            <person name="Zyl L.V."/>
            <person name="Trindade M."/>
        </authorList>
    </citation>
    <scope>NUCLEOTIDE SEQUENCE [LARGE SCALE GENOMIC DNA]</scope>
    <source>
        <strain evidence="3 4">A5K-61T</strain>
    </source>
</reference>
<dbReference type="EMBL" id="CP059693">
    <property type="protein sequence ID" value="WDE11714.1"/>
    <property type="molecule type" value="Genomic_DNA"/>
</dbReference>
<name>A0ABY7VDK3_9GAMM</name>
<keyword evidence="1" id="KW-0963">Cytoplasm</keyword>
<comment type="function">
    <text evidence="1">Required for efficient ubiquinone (coenzyme Q) biosynthesis. UbiK is probably an accessory factor of Ubi enzymes and facilitates ubiquinone biosynthesis by acting as an assembly factor, a targeting factor, or both.</text>
</comment>
<accession>A0ABY7VDK3</accession>
<sequence length="101" mass="11385">MLNAKKIEEIARQVTDSIPPGLKTIANDFEDKTKTVLQRKLSQLDVVTREEFDVQTQVLIKTRAQLNMLENKIAELEASLQEKKTAHPLENSPENNQAGEA</sequence>
<feature type="compositionally biased region" description="Polar residues" evidence="2">
    <location>
        <begin position="92"/>
        <end position="101"/>
    </location>
</feature>
<dbReference type="PANTHER" id="PTHR38040:SF1">
    <property type="entry name" value="UBIQUINONE BIOSYNTHESIS ACCESSORY FACTOR UBIK"/>
    <property type="match status" value="1"/>
</dbReference>
<keyword evidence="4" id="KW-1185">Reference proteome</keyword>
<dbReference type="Pfam" id="PF04380">
    <property type="entry name" value="BMFP"/>
    <property type="match status" value="1"/>
</dbReference>
<evidence type="ECO:0000256" key="2">
    <source>
        <dbReference type="SAM" id="MobiDB-lite"/>
    </source>
</evidence>
<dbReference type="RefSeq" id="WP_274051879.1">
    <property type="nucleotide sequence ID" value="NZ_CP059693.1"/>
</dbReference>
<evidence type="ECO:0000313" key="4">
    <source>
        <dbReference type="Proteomes" id="UP001215231"/>
    </source>
</evidence>
<organism evidence="3 4">
    <name type="scientific">Thalassomonas haliotis</name>
    <dbReference type="NCBI Taxonomy" id="485448"/>
    <lineage>
        <taxon>Bacteria</taxon>
        <taxon>Pseudomonadati</taxon>
        <taxon>Pseudomonadota</taxon>
        <taxon>Gammaproteobacteria</taxon>
        <taxon>Alteromonadales</taxon>
        <taxon>Colwelliaceae</taxon>
        <taxon>Thalassomonas</taxon>
    </lineage>
</organism>
<dbReference type="HAMAP" id="MF_02216">
    <property type="entry name" value="UbiK"/>
    <property type="match status" value="1"/>
</dbReference>
<dbReference type="InterPro" id="IPR007475">
    <property type="entry name" value="UbiK"/>
</dbReference>
<keyword evidence="1" id="KW-0831">Ubiquinone biosynthesis</keyword>
<comment type="subcellular location">
    <subcellularLocation>
        <location evidence="1">Cytoplasm</location>
    </subcellularLocation>
</comment>
<comment type="pathway">
    <text evidence="1">Cofactor biosynthesis; ubiquinone biosynthesis.</text>
</comment>